<dbReference type="Pfam" id="PF19745">
    <property type="entry name" value="FUT8_N_cat"/>
    <property type="match status" value="1"/>
</dbReference>
<dbReference type="Gene3D" id="1.10.287.1060">
    <property type="entry name" value="ESAT-6-like"/>
    <property type="match status" value="1"/>
</dbReference>
<evidence type="ECO:0000313" key="4">
    <source>
        <dbReference type="Proteomes" id="UP000291343"/>
    </source>
</evidence>
<protein>
    <recommendedName>
        <fullName evidence="2">Alpha-(1,6)-fucosyltransferase N- and catalytic domain-containing protein</fullName>
    </recommendedName>
</protein>
<dbReference type="EMBL" id="QKKF02023479">
    <property type="protein sequence ID" value="RZF37669.1"/>
    <property type="molecule type" value="Genomic_DNA"/>
</dbReference>
<sequence length="252" mass="29313">MKLVRQVGWGRALGFLLLVWVLFLLVAVTFLRHEPDPQTAQRISQAFKDLQMLHQQSIEINQLLSDYSISDSAFRQVFKDMVVRNSDKNFQGVKLPFGKKLEGESSNIGEWRQESALDYEKMRRRLNMGVEEMWYFISSQIKLAKKQAGDASPQMVKSLDKILDEGLEHKRWLVKDLGRLAEVDGHARWREREAEELSRLVQKRIHQLQNPKDCSKARKLLCSLNKVQDLIETVDFPKYSESDKPSSNENHT</sequence>
<name>A0A482WVL3_LAOST</name>
<dbReference type="SMR" id="A0A482WVL3"/>
<dbReference type="InParanoid" id="A0A482WVL3"/>
<dbReference type="PANTHER" id="PTHR13132">
    <property type="entry name" value="ALPHA- 1,6 -FUCOSYLTRANSFERASE"/>
    <property type="match status" value="1"/>
</dbReference>
<accession>A0A482WVL3</accession>
<dbReference type="PANTHER" id="PTHR13132:SF29">
    <property type="entry name" value="ALPHA-(1,6)-FUCOSYLTRANSFERASE"/>
    <property type="match status" value="1"/>
</dbReference>
<feature type="domain" description="Alpha-(1,6)-fucosyltransferase N- and catalytic" evidence="2">
    <location>
        <begin position="9"/>
        <end position="226"/>
    </location>
</feature>
<evidence type="ECO:0000313" key="3">
    <source>
        <dbReference type="EMBL" id="RZF37669.1"/>
    </source>
</evidence>
<evidence type="ECO:0000259" key="2">
    <source>
        <dbReference type="Pfam" id="PF19745"/>
    </source>
</evidence>
<feature type="transmembrane region" description="Helical" evidence="1">
    <location>
        <begin position="12"/>
        <end position="31"/>
    </location>
</feature>
<dbReference type="AlphaFoldDB" id="A0A482WVL3"/>
<keyword evidence="1" id="KW-1133">Transmembrane helix</keyword>
<comment type="caution">
    <text evidence="3">The sequence shown here is derived from an EMBL/GenBank/DDBJ whole genome shotgun (WGS) entry which is preliminary data.</text>
</comment>
<dbReference type="OrthoDB" id="2014825at2759"/>
<proteinExistence type="predicted"/>
<dbReference type="GO" id="GO:0006487">
    <property type="term" value="P:protein N-linked glycosylation"/>
    <property type="evidence" value="ECO:0007669"/>
    <property type="project" value="TreeGrafter"/>
</dbReference>
<keyword evidence="1" id="KW-0812">Transmembrane</keyword>
<keyword evidence="4" id="KW-1185">Reference proteome</keyword>
<organism evidence="3 4">
    <name type="scientific">Laodelphax striatellus</name>
    <name type="common">Small brown planthopper</name>
    <name type="synonym">Delphax striatella</name>
    <dbReference type="NCBI Taxonomy" id="195883"/>
    <lineage>
        <taxon>Eukaryota</taxon>
        <taxon>Metazoa</taxon>
        <taxon>Ecdysozoa</taxon>
        <taxon>Arthropoda</taxon>
        <taxon>Hexapoda</taxon>
        <taxon>Insecta</taxon>
        <taxon>Pterygota</taxon>
        <taxon>Neoptera</taxon>
        <taxon>Paraneoptera</taxon>
        <taxon>Hemiptera</taxon>
        <taxon>Auchenorrhyncha</taxon>
        <taxon>Fulgoroidea</taxon>
        <taxon>Delphacidae</taxon>
        <taxon>Criomorphinae</taxon>
        <taxon>Laodelphax</taxon>
    </lineage>
</organism>
<dbReference type="GO" id="GO:0046921">
    <property type="term" value="F:alpha-(1-&gt;6)-fucosyltransferase activity"/>
    <property type="evidence" value="ECO:0007669"/>
    <property type="project" value="TreeGrafter"/>
</dbReference>
<reference evidence="3 4" key="1">
    <citation type="journal article" date="2017" name="Gigascience">
        <title>Genome sequence of the small brown planthopper, Laodelphax striatellus.</title>
        <authorList>
            <person name="Zhu J."/>
            <person name="Jiang F."/>
            <person name="Wang X."/>
            <person name="Yang P."/>
            <person name="Bao Y."/>
            <person name="Zhao W."/>
            <person name="Wang W."/>
            <person name="Lu H."/>
            <person name="Wang Q."/>
            <person name="Cui N."/>
            <person name="Li J."/>
            <person name="Chen X."/>
            <person name="Luo L."/>
            <person name="Yu J."/>
            <person name="Kang L."/>
            <person name="Cui F."/>
        </authorList>
    </citation>
    <scope>NUCLEOTIDE SEQUENCE [LARGE SCALE GENOMIC DNA]</scope>
    <source>
        <strain evidence="3">Lst14</strain>
    </source>
</reference>
<keyword evidence="1" id="KW-0472">Membrane</keyword>
<dbReference type="STRING" id="195883.A0A482WVL3"/>
<dbReference type="InterPro" id="IPR045573">
    <property type="entry name" value="Fut8_N_cat"/>
</dbReference>
<dbReference type="Proteomes" id="UP000291343">
    <property type="component" value="Unassembled WGS sequence"/>
</dbReference>
<evidence type="ECO:0000256" key="1">
    <source>
        <dbReference type="SAM" id="Phobius"/>
    </source>
</evidence>
<gene>
    <name evidence="3" type="ORF">LSTR_LSTR003080</name>
</gene>